<feature type="transmembrane region" description="Helical" evidence="1">
    <location>
        <begin position="34"/>
        <end position="52"/>
    </location>
</feature>
<dbReference type="STRING" id="1396826.PHA8399_02638"/>
<organism evidence="2 3">
    <name type="scientific">Leisingera aquaemixtae</name>
    <dbReference type="NCBI Taxonomy" id="1396826"/>
    <lineage>
        <taxon>Bacteria</taxon>
        <taxon>Pseudomonadati</taxon>
        <taxon>Pseudomonadota</taxon>
        <taxon>Alphaproteobacteria</taxon>
        <taxon>Rhodobacterales</taxon>
        <taxon>Roseobacteraceae</taxon>
        <taxon>Leisingera</taxon>
    </lineage>
</organism>
<proteinExistence type="predicted"/>
<feature type="transmembrane region" description="Helical" evidence="1">
    <location>
        <begin position="168"/>
        <end position="191"/>
    </location>
</feature>
<feature type="transmembrane region" description="Helical" evidence="1">
    <location>
        <begin position="95"/>
        <end position="117"/>
    </location>
</feature>
<accession>A0A0N7M4T2</accession>
<evidence type="ECO:0000256" key="1">
    <source>
        <dbReference type="SAM" id="Phobius"/>
    </source>
</evidence>
<dbReference type="EMBL" id="CYSR01000027">
    <property type="protein sequence ID" value="CUI00506.1"/>
    <property type="molecule type" value="Genomic_DNA"/>
</dbReference>
<keyword evidence="1" id="KW-0812">Transmembrane</keyword>
<dbReference type="RefSeq" id="WP_058286581.1">
    <property type="nucleotide sequence ID" value="NZ_CYSR01000027.1"/>
</dbReference>
<sequence length="202" mass="21842">MSRFYQLLSSVQGFAVITAVYVICHGLTALVVTPVQNLFLPEITVFASLAYLPHGVRVLCIWLFGWKAVLPLAAGALLSELLFTTSGVRELMEPVLLQSIGVGAFSVFAAFEIAWLFGWDLYAGQSRRIAWTGLLAIGGLASVINSLGQTVVFSGLIFPDDQLPVMTVYAVGDLIGLAVCMFALMLIFRWLRLAGQGRSPQG</sequence>
<keyword evidence="1" id="KW-1133">Transmembrane helix</keyword>
<feature type="transmembrane region" description="Helical" evidence="1">
    <location>
        <begin position="129"/>
        <end position="148"/>
    </location>
</feature>
<evidence type="ECO:0000313" key="3">
    <source>
        <dbReference type="Proteomes" id="UP000051326"/>
    </source>
</evidence>
<protein>
    <submittedName>
        <fullName evidence="2">Uncharacterized protein</fullName>
    </submittedName>
</protein>
<dbReference type="AlphaFoldDB" id="A0A0N7M4T2"/>
<evidence type="ECO:0000313" key="2">
    <source>
        <dbReference type="EMBL" id="CUI00506.1"/>
    </source>
</evidence>
<dbReference type="Proteomes" id="UP000051326">
    <property type="component" value="Unassembled WGS sequence"/>
</dbReference>
<reference evidence="2 3" key="1">
    <citation type="submission" date="2015-09" db="EMBL/GenBank/DDBJ databases">
        <authorList>
            <consortium name="Swine Surveillance"/>
        </authorList>
    </citation>
    <scope>NUCLEOTIDE SEQUENCE [LARGE SCALE GENOMIC DNA]</scope>
    <source>
        <strain evidence="2 3">CECT 8399</strain>
    </source>
</reference>
<feature type="transmembrane region" description="Helical" evidence="1">
    <location>
        <begin position="59"/>
        <end position="83"/>
    </location>
</feature>
<gene>
    <name evidence="2" type="ORF">PHA8399_02638</name>
</gene>
<feature type="transmembrane region" description="Helical" evidence="1">
    <location>
        <begin position="7"/>
        <end position="28"/>
    </location>
</feature>
<name>A0A0N7M4T2_9RHOB</name>
<keyword evidence="1" id="KW-0472">Membrane</keyword>